<keyword evidence="3" id="KW-1185">Reference proteome</keyword>
<accession>A0A484I8X4</accession>
<keyword evidence="1" id="KW-0812">Transmembrane</keyword>
<organism evidence="2 3">
    <name type="scientific">Candidatus Nitrosocosmicus franklandianus</name>
    <dbReference type="NCBI Taxonomy" id="1798806"/>
    <lineage>
        <taxon>Archaea</taxon>
        <taxon>Nitrososphaerota</taxon>
        <taxon>Nitrososphaeria</taxon>
        <taxon>Nitrososphaerales</taxon>
        <taxon>Nitrososphaeraceae</taxon>
        <taxon>Candidatus Nitrosocosmicus</taxon>
    </lineage>
</organism>
<evidence type="ECO:0000256" key="1">
    <source>
        <dbReference type="SAM" id="Phobius"/>
    </source>
</evidence>
<feature type="transmembrane region" description="Helical" evidence="1">
    <location>
        <begin position="48"/>
        <end position="69"/>
    </location>
</feature>
<sequence length="73" mass="8087">MSSIDQGSDWIGISTISLAIVLILFALKNYLNTNKSIMTQTYLPDNKTIYFTASIIILLSVVVFVYIVLVPST</sequence>
<feature type="transmembrane region" description="Helical" evidence="1">
    <location>
        <begin position="6"/>
        <end position="27"/>
    </location>
</feature>
<keyword evidence="1" id="KW-1133">Transmembrane helix</keyword>
<proteinExistence type="predicted"/>
<evidence type="ECO:0000313" key="2">
    <source>
        <dbReference type="EMBL" id="VFJ13566.1"/>
    </source>
</evidence>
<dbReference type="KEGG" id="nfn:NFRAN_1244"/>
<reference evidence="2 3" key="1">
    <citation type="submission" date="2019-02" db="EMBL/GenBank/DDBJ databases">
        <authorList>
            <person name="Lehtovirta-Morley E L."/>
        </authorList>
    </citation>
    <scope>NUCLEOTIDE SEQUENCE [LARGE SCALE GENOMIC DNA]</scope>
    <source>
        <strain evidence="2">NFRAN1</strain>
    </source>
</reference>
<dbReference type="EMBL" id="LR216287">
    <property type="protein sequence ID" value="VFJ13566.1"/>
    <property type="molecule type" value="Genomic_DNA"/>
</dbReference>
<keyword evidence="1" id="KW-0472">Membrane</keyword>
<dbReference type="AlphaFoldDB" id="A0A484I8X4"/>
<dbReference type="RefSeq" id="WP_134483506.1">
    <property type="nucleotide sequence ID" value="NZ_LR216287.1"/>
</dbReference>
<protein>
    <submittedName>
        <fullName evidence="2">Uncharacterized protein</fullName>
    </submittedName>
</protein>
<gene>
    <name evidence="2" type="ORF">NFRAN_1244</name>
</gene>
<dbReference type="Proteomes" id="UP000294299">
    <property type="component" value="Chromosome NFRAN"/>
</dbReference>
<evidence type="ECO:0000313" key="3">
    <source>
        <dbReference type="Proteomes" id="UP000294299"/>
    </source>
</evidence>
<dbReference type="GeneID" id="39420635"/>
<name>A0A484I8X4_9ARCH</name>